<protein>
    <submittedName>
        <fullName evidence="2">Uncharacterized protein</fullName>
    </submittedName>
</protein>
<proteinExistence type="predicted"/>
<comment type="caution">
    <text evidence="2">The sequence shown here is derived from an EMBL/GenBank/DDBJ whole genome shotgun (WGS) entry which is preliminary data.</text>
</comment>
<organism evidence="2">
    <name type="scientific">Herbaspirillum huttiense subsp. nephrolepidis</name>
    <dbReference type="NCBI Taxonomy" id="3075126"/>
    <lineage>
        <taxon>Bacteria</taxon>
        <taxon>Pseudomonadati</taxon>
        <taxon>Pseudomonadota</taxon>
        <taxon>Betaproteobacteria</taxon>
        <taxon>Burkholderiales</taxon>
        <taxon>Oxalobacteraceae</taxon>
        <taxon>Herbaspirillum</taxon>
    </lineage>
</organism>
<evidence type="ECO:0000256" key="1">
    <source>
        <dbReference type="SAM" id="MobiDB-lite"/>
    </source>
</evidence>
<reference evidence="2" key="1">
    <citation type="submission" date="2023-02" db="EMBL/GenBank/DDBJ databases">
        <title>Description of Herbaspirillum huttiense subsp. nephrolepsisexaltata and Herbaspirillum huttiense subsp. lycopersicon.</title>
        <authorList>
            <person name="Poudel M."/>
            <person name="Sharma A."/>
            <person name="Goss E."/>
            <person name="Tapia J.H."/>
            <person name="Harmon C.M."/>
            <person name="Jones J.B."/>
        </authorList>
    </citation>
    <scope>NUCLEOTIDE SEQUENCE</scope>
    <source>
        <strain evidence="2">NC40101</strain>
    </source>
</reference>
<gene>
    <name evidence="2" type="ORF">RJN63_19735</name>
</gene>
<evidence type="ECO:0000313" key="2">
    <source>
        <dbReference type="EMBL" id="MDT0339076.1"/>
    </source>
</evidence>
<name>A0AAE4GCD4_9BURK</name>
<sequence length="55" mass="6798">MKRYLSGIDAMERENGPQKNRKRRRTPSLEHFGDGEELRLDEHFPWHRIRRLPRK</sequence>
<accession>A0AAE4GCD4</accession>
<dbReference type="RefSeq" id="WP_209568922.1">
    <property type="nucleotide sequence ID" value="NZ_JAVLSM010000017.1"/>
</dbReference>
<dbReference type="EMBL" id="JAVRAA010000011">
    <property type="protein sequence ID" value="MDT0339076.1"/>
    <property type="molecule type" value="Genomic_DNA"/>
</dbReference>
<feature type="region of interest" description="Disordered" evidence="1">
    <location>
        <begin position="1"/>
        <end position="30"/>
    </location>
</feature>
<dbReference type="AlphaFoldDB" id="A0AAE4GCD4"/>